<dbReference type="InterPro" id="IPR004095">
    <property type="entry name" value="TGS"/>
</dbReference>
<dbReference type="SUPFAM" id="SSF81271">
    <property type="entry name" value="TGS-like"/>
    <property type="match status" value="1"/>
</dbReference>
<dbReference type="SUPFAM" id="SSF52540">
    <property type="entry name" value="P-loop containing nucleoside triphosphate hydrolases"/>
    <property type="match status" value="1"/>
</dbReference>
<sequence length="403" mass="44867">MPIKIGLIGKTNTGKTTFFNSATLSSEEISSYPFTTKKPVTGIAHAVTLCVHPEFKIQDNPNNSKCVEGWRYIPIELIDLPGLIKDAWKGKGLGNQFLSIAAQSDALLHVVDASGGIDSTGKITEVGTGDPISDFADIEEELIMWYLKILEGNRDKVSKLIRIGTDISDAITDLYRGIGVTKTHVKETLRATGLEEKDFDDFDNADSKKFASYLRKSSKPTLIVANKIDVEGADKNFSRLRERYNDSIVIPVSGDSEFSLRRAEQKGLIKYSPGSEQFEIIKSDELNEKQTNALNFIQRGIMGEYMRTGVQFAINVAVFKLLKMNSIYPVANEKNLSDKKGRVLPDLLLLKNGATIKDLAKEIHSDLTKGLLYGKDLRYNLRLPIDYQLRDRDVVSIITVAKK</sequence>
<dbReference type="PRINTS" id="PR00326">
    <property type="entry name" value="GTP1OBG"/>
</dbReference>
<dbReference type="NCBIfam" id="NF007171">
    <property type="entry name" value="PRK09602.1"/>
    <property type="match status" value="1"/>
</dbReference>
<dbReference type="InterPro" id="IPR031167">
    <property type="entry name" value="G_OBG"/>
</dbReference>
<dbReference type="EMBL" id="JACATK010000011">
    <property type="protein sequence ID" value="NWJ29884.1"/>
    <property type="molecule type" value="Genomic_DNA"/>
</dbReference>
<name>A0A7K4ML03_9ARCH</name>
<dbReference type="InterPro" id="IPR006073">
    <property type="entry name" value="GTP-bd"/>
</dbReference>
<dbReference type="AlphaFoldDB" id="A0A7K4ML03"/>
<evidence type="ECO:0000259" key="2">
    <source>
        <dbReference type="PROSITE" id="PS51710"/>
    </source>
</evidence>
<dbReference type="Pfam" id="PF02824">
    <property type="entry name" value="TGS"/>
    <property type="match status" value="1"/>
</dbReference>
<dbReference type="PROSITE" id="PS51710">
    <property type="entry name" value="G_OBG"/>
    <property type="match status" value="1"/>
</dbReference>
<dbReference type="Gene3D" id="3.40.50.300">
    <property type="entry name" value="P-loop containing nucleotide triphosphate hydrolases"/>
    <property type="match status" value="1"/>
</dbReference>
<proteinExistence type="predicted"/>
<accession>A0A7K4ML03</accession>
<comment type="caution">
    <text evidence="3">The sequence shown here is derived from an EMBL/GenBank/DDBJ whole genome shotgun (WGS) entry which is preliminary data.</text>
</comment>
<keyword evidence="1" id="KW-0547">Nucleotide-binding</keyword>
<dbReference type="GO" id="GO:0005737">
    <property type="term" value="C:cytoplasm"/>
    <property type="evidence" value="ECO:0007669"/>
    <property type="project" value="TreeGrafter"/>
</dbReference>
<dbReference type="Pfam" id="PF08438">
    <property type="entry name" value="YGR210-like_G4"/>
    <property type="match status" value="1"/>
</dbReference>
<feature type="domain" description="OBG-type G" evidence="2">
    <location>
        <begin position="3"/>
        <end position="272"/>
    </location>
</feature>
<dbReference type="InterPro" id="IPR012676">
    <property type="entry name" value="TGS-like"/>
</dbReference>
<gene>
    <name evidence="3" type="ORF">HX850_03090</name>
</gene>
<protein>
    <submittedName>
        <fullName evidence="3">Redox-regulated ATPase YchF</fullName>
    </submittedName>
</protein>
<dbReference type="Proteomes" id="UP000568446">
    <property type="component" value="Unassembled WGS sequence"/>
</dbReference>
<evidence type="ECO:0000256" key="1">
    <source>
        <dbReference type="ARBA" id="ARBA00022741"/>
    </source>
</evidence>
<dbReference type="PANTHER" id="PTHR23305">
    <property type="entry name" value="OBG GTPASE FAMILY"/>
    <property type="match status" value="1"/>
</dbReference>
<dbReference type="Gene3D" id="1.10.8.470">
    <property type="match status" value="1"/>
</dbReference>
<dbReference type="Gene3D" id="3.10.20.30">
    <property type="match status" value="1"/>
</dbReference>
<evidence type="ECO:0000313" key="3">
    <source>
        <dbReference type="EMBL" id="NWJ29884.1"/>
    </source>
</evidence>
<evidence type="ECO:0000313" key="4">
    <source>
        <dbReference type="Proteomes" id="UP000568446"/>
    </source>
</evidence>
<dbReference type="InterPro" id="IPR012675">
    <property type="entry name" value="Beta-grasp_dom_sf"/>
</dbReference>
<dbReference type="InterPro" id="IPR027417">
    <property type="entry name" value="P-loop_NTPase"/>
</dbReference>
<organism evidence="3 4">
    <name type="scientific">Marine Group I thaumarchaeote</name>
    <dbReference type="NCBI Taxonomy" id="2511932"/>
    <lineage>
        <taxon>Archaea</taxon>
        <taxon>Nitrososphaerota</taxon>
        <taxon>Marine Group I</taxon>
    </lineage>
</organism>
<dbReference type="InterPro" id="IPR013646">
    <property type="entry name" value="YGR210-like_G4"/>
</dbReference>
<dbReference type="Pfam" id="PF01926">
    <property type="entry name" value="MMR_HSR1"/>
    <property type="match status" value="1"/>
</dbReference>
<dbReference type="GO" id="GO:0016887">
    <property type="term" value="F:ATP hydrolysis activity"/>
    <property type="evidence" value="ECO:0007669"/>
    <property type="project" value="TreeGrafter"/>
</dbReference>
<dbReference type="GO" id="GO:0005525">
    <property type="term" value="F:GTP binding"/>
    <property type="evidence" value="ECO:0007669"/>
    <property type="project" value="InterPro"/>
</dbReference>
<reference evidence="3 4" key="1">
    <citation type="journal article" date="2019" name="Environ. Microbiol.">
        <title>Genomics insights into ecotype formation of ammonia-oxidizing archaea in the deep ocean.</title>
        <authorList>
            <person name="Wang Y."/>
            <person name="Huang J.M."/>
            <person name="Cui G.J."/>
            <person name="Nunoura T."/>
            <person name="Takaki Y."/>
            <person name="Li W.L."/>
            <person name="Li J."/>
            <person name="Gao Z.M."/>
            <person name="Takai K."/>
            <person name="Zhang A.Q."/>
            <person name="Stepanauskas R."/>
        </authorList>
    </citation>
    <scope>NUCLEOTIDE SEQUENCE [LARGE SCALE GENOMIC DNA]</scope>
    <source>
        <strain evidence="3 4">C4</strain>
    </source>
</reference>
<dbReference type="PANTHER" id="PTHR23305:SF1">
    <property type="entry name" value="OBG-TYPE G DOMAIN-CONTAINING PROTEIN"/>
    <property type="match status" value="1"/>
</dbReference>